<dbReference type="InterPro" id="IPR014347">
    <property type="entry name" value="Tautomerase/MIF_sf"/>
</dbReference>
<dbReference type="Proteomes" id="UP000027180">
    <property type="component" value="Chromosome"/>
</dbReference>
<dbReference type="Pfam" id="PF14552">
    <property type="entry name" value="Tautomerase_2"/>
    <property type="match status" value="1"/>
</dbReference>
<dbReference type="InterPro" id="IPR037479">
    <property type="entry name" value="Tauto_MSAD"/>
</dbReference>
<evidence type="ECO:0000313" key="2">
    <source>
        <dbReference type="Proteomes" id="UP000027180"/>
    </source>
</evidence>
<dbReference type="Gene3D" id="3.30.429.10">
    <property type="entry name" value="Macrophage Migration Inhibitory Factor"/>
    <property type="match status" value="1"/>
</dbReference>
<dbReference type="RefSeq" id="WP_038691221.1">
    <property type="nucleotide sequence ID" value="NZ_CP006986.1"/>
</dbReference>
<dbReference type="PANTHER" id="PTHR38460:SF1">
    <property type="entry name" value="TAUTOMERASE YOLI-RELATED"/>
    <property type="match status" value="1"/>
</dbReference>
<dbReference type="KEGG" id="rei:IE4771_CH03851"/>
<dbReference type="SUPFAM" id="SSF55331">
    <property type="entry name" value="Tautomerase/MIF"/>
    <property type="match status" value="1"/>
</dbReference>
<accession>A0A060I4W5</accession>
<name>A0A060I4W5_RHIET</name>
<dbReference type="HOGENOM" id="CLU_148073_0_0_5"/>
<proteinExistence type="predicted"/>
<organism evidence="1 2">
    <name type="scientific">Rhizobium etli bv. mimosae str. IE4771</name>
    <dbReference type="NCBI Taxonomy" id="1432050"/>
    <lineage>
        <taxon>Bacteria</taxon>
        <taxon>Pseudomonadati</taxon>
        <taxon>Pseudomonadota</taxon>
        <taxon>Alphaproteobacteria</taxon>
        <taxon>Hyphomicrobiales</taxon>
        <taxon>Rhizobiaceae</taxon>
        <taxon>Rhizobium/Agrobacterium group</taxon>
        <taxon>Rhizobium</taxon>
    </lineage>
</organism>
<gene>
    <name evidence="1" type="ORF">IE4771_CH03851</name>
</gene>
<protein>
    <submittedName>
        <fullName evidence="1">4-oxalocrotonate tautomerase protein</fullName>
    </submittedName>
</protein>
<reference evidence="1 2" key="1">
    <citation type="submission" date="2013-12" db="EMBL/GenBank/DDBJ databases">
        <title>Complete genome sequence of Rhizobium etli bv. mimosae IE4771.</title>
        <authorList>
            <person name="Bustos P."/>
            <person name="Santamaria R.I."/>
            <person name="Lozano L."/>
            <person name="Ormeno-Orrillo E."/>
            <person name="Rogel M.A."/>
            <person name="Romero D."/>
            <person name="Cevallos M.A."/>
            <person name="Martinez-Romero E."/>
            <person name="Gonzalez V."/>
        </authorList>
    </citation>
    <scope>NUCLEOTIDE SEQUENCE [LARGE SCALE GENOMIC DNA]</scope>
    <source>
        <strain evidence="1 2">IE4771</strain>
    </source>
</reference>
<dbReference type="PANTHER" id="PTHR38460">
    <property type="entry name" value="TAUTOMERASE YOLI-RELATED"/>
    <property type="match status" value="1"/>
</dbReference>
<evidence type="ECO:0000313" key="1">
    <source>
        <dbReference type="EMBL" id="AIC28917.1"/>
    </source>
</evidence>
<dbReference type="OrthoDB" id="9804765at2"/>
<dbReference type="AlphaFoldDB" id="A0A060I4W5"/>
<sequence length="139" mass="15564">MPFVRISLRKGKSPDYLAALADAIQRALVETFDVPEDDRFQAIHQHDENELIFDSSYLAGPRSGDFVYISITIGRPRTAEMKAALYRRLVDLLAQSPGLRPEDVMIVISTSAPEDWSFGNGIAQITDPDWRLRAAGERS</sequence>
<dbReference type="EMBL" id="CP006986">
    <property type="protein sequence ID" value="AIC28917.1"/>
    <property type="molecule type" value="Genomic_DNA"/>
</dbReference>